<dbReference type="RefSeq" id="WP_090303420.1">
    <property type="nucleotide sequence ID" value="NZ_FNFE01000001.1"/>
</dbReference>
<evidence type="ECO:0000313" key="3">
    <source>
        <dbReference type="EMBL" id="SDJ55003.1"/>
    </source>
</evidence>
<dbReference type="CDD" id="cd02440">
    <property type="entry name" value="AdoMet_MTases"/>
    <property type="match status" value="1"/>
</dbReference>
<keyword evidence="1 3" id="KW-0808">Transferase</keyword>
<dbReference type="SUPFAM" id="SSF53335">
    <property type="entry name" value="S-adenosyl-L-methionine-dependent methyltransferases"/>
    <property type="match status" value="1"/>
</dbReference>
<dbReference type="AlphaFoldDB" id="A0A1G8UMJ1"/>
<dbReference type="PANTHER" id="PTHR43861:SF3">
    <property type="entry name" value="PUTATIVE (AFU_ORTHOLOGUE AFUA_2G14390)-RELATED"/>
    <property type="match status" value="1"/>
</dbReference>
<name>A0A1G8UMJ1_9EURY</name>
<dbReference type="Proteomes" id="UP000198882">
    <property type="component" value="Unassembled WGS sequence"/>
</dbReference>
<dbReference type="OrthoDB" id="1018at2157"/>
<reference evidence="4" key="1">
    <citation type="submission" date="2016-10" db="EMBL/GenBank/DDBJ databases">
        <authorList>
            <person name="Varghese N."/>
            <person name="Submissions S."/>
        </authorList>
    </citation>
    <scope>NUCLEOTIDE SEQUENCE [LARGE SCALE GENOMIC DNA]</scope>
    <source>
        <strain evidence="4">B4,CECT 8067,JCM 17497</strain>
    </source>
</reference>
<dbReference type="Gene3D" id="3.40.50.150">
    <property type="entry name" value="Vaccinia Virus protein VP39"/>
    <property type="match status" value="1"/>
</dbReference>
<protein>
    <submittedName>
        <fullName evidence="3">Methyltransferase domain-containing protein</fullName>
    </submittedName>
</protein>
<sequence length="197" mass="21997">MDRFRNTRQPDWDWWGKLWPTPGETLRELGLESGDTVAEIGSGNGYFALPAARIVAPASVYALDIDESLLAELSHLADQQAIENVTVLTGDARELSQHLPEPADVVLIANTFHGIDEPDTFVQQAYESLRSEGRFIVINWTDRPRETTRIAGEPRGPPTELRLSPEATERTVLDAAAFALDETVELPPYHYALVFER</sequence>
<dbReference type="Pfam" id="PF13847">
    <property type="entry name" value="Methyltransf_31"/>
    <property type="match status" value="1"/>
</dbReference>
<dbReference type="EMBL" id="FNFE01000001">
    <property type="protein sequence ID" value="SDJ55003.1"/>
    <property type="molecule type" value="Genomic_DNA"/>
</dbReference>
<evidence type="ECO:0000313" key="4">
    <source>
        <dbReference type="Proteomes" id="UP000198882"/>
    </source>
</evidence>
<gene>
    <name evidence="3" type="ORF">SAMN04515672_0953</name>
</gene>
<dbReference type="InterPro" id="IPR025714">
    <property type="entry name" value="Methyltranfer_dom"/>
</dbReference>
<keyword evidence="4" id="KW-1185">Reference proteome</keyword>
<accession>A0A1G8UMJ1</accession>
<dbReference type="GO" id="GO:0008168">
    <property type="term" value="F:methyltransferase activity"/>
    <property type="evidence" value="ECO:0007669"/>
    <property type="project" value="UniProtKB-KW"/>
</dbReference>
<proteinExistence type="predicted"/>
<dbReference type="PANTHER" id="PTHR43861">
    <property type="entry name" value="TRANS-ACONITATE 2-METHYLTRANSFERASE-RELATED"/>
    <property type="match status" value="1"/>
</dbReference>
<dbReference type="GO" id="GO:0032259">
    <property type="term" value="P:methylation"/>
    <property type="evidence" value="ECO:0007669"/>
    <property type="project" value="UniProtKB-KW"/>
</dbReference>
<organism evidence="3 4">
    <name type="scientific">Natronorubrum texcoconense</name>
    <dbReference type="NCBI Taxonomy" id="1095776"/>
    <lineage>
        <taxon>Archaea</taxon>
        <taxon>Methanobacteriati</taxon>
        <taxon>Methanobacteriota</taxon>
        <taxon>Stenosarchaea group</taxon>
        <taxon>Halobacteria</taxon>
        <taxon>Halobacteriales</taxon>
        <taxon>Natrialbaceae</taxon>
        <taxon>Natronorubrum</taxon>
    </lineage>
</organism>
<evidence type="ECO:0000259" key="2">
    <source>
        <dbReference type="Pfam" id="PF13847"/>
    </source>
</evidence>
<dbReference type="STRING" id="1095776.SAMN04515672_0953"/>
<feature type="domain" description="Methyltransferase" evidence="2">
    <location>
        <begin position="32"/>
        <end position="139"/>
    </location>
</feature>
<dbReference type="InterPro" id="IPR029063">
    <property type="entry name" value="SAM-dependent_MTases_sf"/>
</dbReference>
<keyword evidence="3" id="KW-0489">Methyltransferase</keyword>
<evidence type="ECO:0000256" key="1">
    <source>
        <dbReference type="ARBA" id="ARBA00022679"/>
    </source>
</evidence>